<evidence type="ECO:0000256" key="9">
    <source>
        <dbReference type="ARBA" id="ARBA00048679"/>
    </source>
</evidence>
<evidence type="ECO:0000256" key="4">
    <source>
        <dbReference type="ARBA" id="ARBA00022723"/>
    </source>
</evidence>
<feature type="domain" description="Protein kinase" evidence="11">
    <location>
        <begin position="222"/>
        <end position="469"/>
    </location>
</feature>
<protein>
    <submittedName>
        <fullName evidence="13">Kinase-like protein</fullName>
    </submittedName>
</protein>
<comment type="catalytic activity">
    <reaction evidence="9">
        <text>L-seryl-[protein] + ATP = O-phospho-L-seryl-[protein] + ADP + H(+)</text>
        <dbReference type="Rhea" id="RHEA:17989"/>
        <dbReference type="Rhea" id="RHEA-COMP:9863"/>
        <dbReference type="Rhea" id="RHEA-COMP:11604"/>
        <dbReference type="ChEBI" id="CHEBI:15378"/>
        <dbReference type="ChEBI" id="CHEBI:29999"/>
        <dbReference type="ChEBI" id="CHEBI:30616"/>
        <dbReference type="ChEBI" id="CHEBI:83421"/>
        <dbReference type="ChEBI" id="CHEBI:456216"/>
        <dbReference type="EC" id="2.7.11.1"/>
    </reaction>
</comment>
<dbReference type="GO" id="GO:0046872">
    <property type="term" value="F:metal ion binding"/>
    <property type="evidence" value="ECO:0007669"/>
    <property type="project" value="UniProtKB-KW"/>
</dbReference>
<dbReference type="GO" id="GO:0004674">
    <property type="term" value="F:protein serine/threonine kinase activity"/>
    <property type="evidence" value="ECO:0007669"/>
    <property type="project" value="UniProtKB-EC"/>
</dbReference>
<keyword evidence="14" id="KW-1185">Reference proteome</keyword>
<dbReference type="SUPFAM" id="SSF56112">
    <property type="entry name" value="Protein kinase-like (PK-like)"/>
    <property type="match status" value="1"/>
</dbReference>
<dbReference type="InterPro" id="IPR036936">
    <property type="entry name" value="CRIB_dom_sf"/>
</dbReference>
<dbReference type="STRING" id="101127.A0A1X2GDR1"/>
<dbReference type="EMBL" id="MCGT01000021">
    <property type="protein sequence ID" value="ORX51327.1"/>
    <property type="molecule type" value="Genomic_DNA"/>
</dbReference>
<keyword evidence="3" id="KW-0808">Transferase</keyword>
<keyword evidence="13" id="KW-0418">Kinase</keyword>
<dbReference type="InterPro" id="IPR011009">
    <property type="entry name" value="Kinase-like_dom_sf"/>
</dbReference>
<evidence type="ECO:0000256" key="10">
    <source>
        <dbReference type="SAM" id="MobiDB-lite"/>
    </source>
</evidence>
<dbReference type="PANTHER" id="PTHR45832:SF22">
    <property type="entry name" value="SERINE_THREONINE-PROTEIN KINASE SAMKA-RELATED"/>
    <property type="match status" value="1"/>
</dbReference>
<dbReference type="AlphaFoldDB" id="A0A1X2GDR1"/>
<dbReference type="GO" id="GO:0106310">
    <property type="term" value="F:protein serine kinase activity"/>
    <property type="evidence" value="ECO:0007669"/>
    <property type="project" value="RHEA"/>
</dbReference>
<dbReference type="InterPro" id="IPR000095">
    <property type="entry name" value="CRIB_dom"/>
</dbReference>
<dbReference type="PROSITE" id="PS50011">
    <property type="entry name" value="PROTEIN_KINASE_DOM"/>
    <property type="match status" value="1"/>
</dbReference>
<feature type="region of interest" description="Disordered" evidence="10">
    <location>
        <begin position="138"/>
        <end position="217"/>
    </location>
</feature>
<dbReference type="PANTHER" id="PTHR45832">
    <property type="entry name" value="SERINE/THREONINE-PROTEIN KINASE SAMKA-RELATED-RELATED"/>
    <property type="match status" value="1"/>
</dbReference>
<dbReference type="InterPro" id="IPR051931">
    <property type="entry name" value="PAK3-like"/>
</dbReference>
<comment type="similarity">
    <text evidence="2">Belongs to the protein kinase superfamily. STE Ser/Thr protein kinase family. STE20 subfamily.</text>
</comment>
<organism evidence="13 14">
    <name type="scientific">Hesseltinella vesiculosa</name>
    <dbReference type="NCBI Taxonomy" id="101127"/>
    <lineage>
        <taxon>Eukaryota</taxon>
        <taxon>Fungi</taxon>
        <taxon>Fungi incertae sedis</taxon>
        <taxon>Mucoromycota</taxon>
        <taxon>Mucoromycotina</taxon>
        <taxon>Mucoromycetes</taxon>
        <taxon>Mucorales</taxon>
        <taxon>Cunninghamellaceae</taxon>
        <taxon>Hesseltinella</taxon>
    </lineage>
</organism>
<dbReference type="GO" id="GO:0004713">
    <property type="term" value="F:protein tyrosine kinase activity"/>
    <property type="evidence" value="ECO:0007669"/>
    <property type="project" value="InterPro"/>
</dbReference>
<dbReference type="Proteomes" id="UP000242146">
    <property type="component" value="Unassembled WGS sequence"/>
</dbReference>
<dbReference type="Pfam" id="PF00786">
    <property type="entry name" value="PBD"/>
    <property type="match status" value="2"/>
</dbReference>
<keyword evidence="7" id="KW-0460">Magnesium</keyword>
<feature type="domain" description="CRIB" evidence="12">
    <location>
        <begin position="100"/>
        <end position="113"/>
    </location>
</feature>
<name>A0A1X2GDR1_9FUNG</name>
<feature type="compositionally biased region" description="Acidic residues" evidence="10">
    <location>
        <begin position="167"/>
        <end position="176"/>
    </location>
</feature>
<evidence type="ECO:0000256" key="5">
    <source>
        <dbReference type="ARBA" id="ARBA00022741"/>
    </source>
</evidence>
<dbReference type="FunFam" id="1.10.510.10:FF:000768">
    <property type="entry name" value="Non-specific serine/threonine protein kinase"/>
    <property type="match status" value="1"/>
</dbReference>
<keyword evidence="4" id="KW-0479">Metal-binding</keyword>
<feature type="region of interest" description="Disordered" evidence="10">
    <location>
        <begin position="1"/>
        <end position="33"/>
    </location>
</feature>
<dbReference type="SMART" id="SM00219">
    <property type="entry name" value="TyrKc"/>
    <property type="match status" value="1"/>
</dbReference>
<evidence type="ECO:0000259" key="12">
    <source>
        <dbReference type="PROSITE" id="PS50108"/>
    </source>
</evidence>
<gene>
    <name evidence="13" type="ORF">DM01DRAFT_1307787</name>
</gene>
<dbReference type="OrthoDB" id="248923at2759"/>
<sequence length="504" mass="55913">MGNAISTIEVRGSTDKLHDSPSRTPLNKKKSRTFGQDQTRMIFDISKPTQFEHGIHVVFDRTTGKFMGLPDVWQTSLPGDDLLDTNFINPNLVPSLPAGIGKPYNFQHNIHVEVSDYGGFVGLPEEWQDFLNASSMVESSSSSSASPRKDATTPQQLPRHVRPLPAIDDDDDDDDHDTSTHPSPMSLGDTTSNSPHVHSPSSTLLGSPSATDDDTVHPTTVYTNFTLIAEGDSGPMFSAKQQQSNRMVAIKKIPKTAHEKLALVENEVNTLKMSRHPNIVELIGKYSLEGELWIVMELMDISLADMVELGMTEPMMARVARDVLRGLTHLHRLRRIHRDVRSDNILLNTRGEIKLTDFGQCAQLTSADDKRKSIVGTPYWMAPEVIKGMSYGTKADVWSLGVMMMEMAQGNPPYIEYPPLRAVYLIASAGVPPLEGDWSDTFLDFVQLCTTVDTQQRPTAEQLLKHAFISMACTTEVIVEMVQSTIEQNAMAEDDDDTDENDDD</sequence>
<dbReference type="Gene3D" id="3.90.810.10">
    <property type="entry name" value="CRIB domain"/>
    <property type="match status" value="2"/>
</dbReference>
<evidence type="ECO:0000313" key="13">
    <source>
        <dbReference type="EMBL" id="ORX51327.1"/>
    </source>
</evidence>
<evidence type="ECO:0000256" key="3">
    <source>
        <dbReference type="ARBA" id="ARBA00022679"/>
    </source>
</evidence>
<reference evidence="13 14" key="1">
    <citation type="submission" date="2016-07" db="EMBL/GenBank/DDBJ databases">
        <title>Pervasive Adenine N6-methylation of Active Genes in Fungi.</title>
        <authorList>
            <consortium name="DOE Joint Genome Institute"/>
            <person name="Mondo S.J."/>
            <person name="Dannebaum R.O."/>
            <person name="Kuo R.C."/>
            <person name="Labutti K."/>
            <person name="Haridas S."/>
            <person name="Kuo A."/>
            <person name="Salamov A."/>
            <person name="Ahrendt S.R."/>
            <person name="Lipzen A."/>
            <person name="Sullivan W."/>
            <person name="Andreopoulos W.B."/>
            <person name="Clum A."/>
            <person name="Lindquist E."/>
            <person name="Daum C."/>
            <person name="Ramamoorthy G.K."/>
            <person name="Gryganskyi A."/>
            <person name="Culley D."/>
            <person name="Magnuson J.K."/>
            <person name="James T.Y."/>
            <person name="O'Malley M.A."/>
            <person name="Stajich J.E."/>
            <person name="Spatafora J.W."/>
            <person name="Visel A."/>
            <person name="Grigoriev I.V."/>
        </authorList>
    </citation>
    <scope>NUCLEOTIDE SEQUENCE [LARGE SCALE GENOMIC DNA]</scope>
    <source>
        <strain evidence="13 14">NRRL 3301</strain>
    </source>
</reference>
<evidence type="ECO:0000259" key="11">
    <source>
        <dbReference type="PROSITE" id="PS50011"/>
    </source>
</evidence>
<comment type="catalytic activity">
    <reaction evidence="8">
        <text>L-threonyl-[protein] + ATP = O-phospho-L-threonyl-[protein] + ADP + H(+)</text>
        <dbReference type="Rhea" id="RHEA:46608"/>
        <dbReference type="Rhea" id="RHEA-COMP:11060"/>
        <dbReference type="Rhea" id="RHEA-COMP:11605"/>
        <dbReference type="ChEBI" id="CHEBI:15378"/>
        <dbReference type="ChEBI" id="CHEBI:30013"/>
        <dbReference type="ChEBI" id="CHEBI:30616"/>
        <dbReference type="ChEBI" id="CHEBI:61977"/>
        <dbReference type="ChEBI" id="CHEBI:456216"/>
        <dbReference type="EC" id="2.7.11.1"/>
    </reaction>
</comment>
<evidence type="ECO:0000313" key="14">
    <source>
        <dbReference type="Proteomes" id="UP000242146"/>
    </source>
</evidence>
<feature type="compositionally biased region" description="Basic and acidic residues" evidence="10">
    <location>
        <begin position="12"/>
        <end position="21"/>
    </location>
</feature>
<dbReference type="Pfam" id="PF00069">
    <property type="entry name" value="Pkinase"/>
    <property type="match status" value="1"/>
</dbReference>
<dbReference type="InterPro" id="IPR020635">
    <property type="entry name" value="Tyr_kinase_cat_dom"/>
</dbReference>
<proteinExistence type="inferred from homology"/>
<evidence type="ECO:0000256" key="8">
    <source>
        <dbReference type="ARBA" id="ARBA00047899"/>
    </source>
</evidence>
<dbReference type="SMART" id="SM00285">
    <property type="entry name" value="PBD"/>
    <property type="match status" value="2"/>
</dbReference>
<comment type="cofactor">
    <cofactor evidence="1">
        <name>Mg(2+)</name>
        <dbReference type="ChEBI" id="CHEBI:18420"/>
    </cofactor>
</comment>
<feature type="compositionally biased region" description="Polar residues" evidence="10">
    <location>
        <begin position="188"/>
        <end position="210"/>
    </location>
</feature>
<keyword evidence="5" id="KW-0547">Nucleotide-binding</keyword>
<dbReference type="Gene3D" id="1.10.510.10">
    <property type="entry name" value="Transferase(Phosphotransferase) domain 1"/>
    <property type="match status" value="1"/>
</dbReference>
<keyword evidence="6" id="KW-0067">ATP-binding</keyword>
<comment type="caution">
    <text evidence="13">The sequence shown here is derived from an EMBL/GenBank/DDBJ whole genome shotgun (WGS) entry which is preliminary data.</text>
</comment>
<evidence type="ECO:0000256" key="2">
    <source>
        <dbReference type="ARBA" id="ARBA00008874"/>
    </source>
</evidence>
<evidence type="ECO:0000256" key="7">
    <source>
        <dbReference type="ARBA" id="ARBA00022842"/>
    </source>
</evidence>
<dbReference type="GO" id="GO:0005524">
    <property type="term" value="F:ATP binding"/>
    <property type="evidence" value="ECO:0007669"/>
    <property type="project" value="UniProtKB-KW"/>
</dbReference>
<evidence type="ECO:0000256" key="1">
    <source>
        <dbReference type="ARBA" id="ARBA00001946"/>
    </source>
</evidence>
<dbReference type="PROSITE" id="PS50108">
    <property type="entry name" value="CRIB"/>
    <property type="match status" value="1"/>
</dbReference>
<accession>A0A1X2GDR1</accession>
<evidence type="ECO:0000256" key="6">
    <source>
        <dbReference type="ARBA" id="ARBA00022840"/>
    </source>
</evidence>
<dbReference type="InterPro" id="IPR000719">
    <property type="entry name" value="Prot_kinase_dom"/>
</dbReference>